<evidence type="ECO:0000256" key="8">
    <source>
        <dbReference type="SAM" id="Coils"/>
    </source>
</evidence>
<dbReference type="InterPro" id="IPR015415">
    <property type="entry name" value="Spast_Vps4_C"/>
</dbReference>
<dbReference type="GO" id="GO:0016197">
    <property type="term" value="P:endosomal transport"/>
    <property type="evidence" value="ECO:0007669"/>
    <property type="project" value="TreeGrafter"/>
</dbReference>
<feature type="domain" description="AAA+ ATPase" evidence="9">
    <location>
        <begin position="162"/>
        <end position="298"/>
    </location>
</feature>
<evidence type="ECO:0000313" key="11">
    <source>
        <dbReference type="Proteomes" id="UP000688137"/>
    </source>
</evidence>
<dbReference type="InterPro" id="IPR003593">
    <property type="entry name" value="AAA+_ATPase"/>
</dbReference>
<evidence type="ECO:0000256" key="2">
    <source>
        <dbReference type="ARBA" id="ARBA00006914"/>
    </source>
</evidence>
<dbReference type="OMA" id="LPKCKPS"/>
<keyword evidence="3 7" id="KW-0547">Nucleotide-binding</keyword>
<evidence type="ECO:0000256" key="6">
    <source>
        <dbReference type="ARBA" id="ARBA00023136"/>
    </source>
</evidence>
<keyword evidence="11" id="KW-1185">Reference proteome</keyword>
<evidence type="ECO:0000256" key="5">
    <source>
        <dbReference type="ARBA" id="ARBA00022840"/>
    </source>
</evidence>
<dbReference type="GO" id="GO:0010008">
    <property type="term" value="C:endosome membrane"/>
    <property type="evidence" value="ECO:0007669"/>
    <property type="project" value="UniProtKB-SubCell"/>
</dbReference>
<dbReference type="PROSITE" id="PS00674">
    <property type="entry name" value="AAA"/>
    <property type="match status" value="1"/>
</dbReference>
<dbReference type="FunFam" id="1.10.8.60:FF:000015">
    <property type="entry name" value="vacuolar protein sorting-associated protein 4A"/>
    <property type="match status" value="1"/>
</dbReference>
<keyword evidence="6" id="KW-0472">Membrane</keyword>
<dbReference type="GO" id="GO:0016887">
    <property type="term" value="F:ATP hydrolysis activity"/>
    <property type="evidence" value="ECO:0007669"/>
    <property type="project" value="InterPro"/>
</dbReference>
<dbReference type="FunFam" id="3.40.50.300:FF:000043">
    <property type="entry name" value="Vacuolar protein sorting-associated protein 4"/>
    <property type="match status" value="1"/>
</dbReference>
<dbReference type="PANTHER" id="PTHR23074:SF83">
    <property type="entry name" value="VACUOLAR PROTEIN SORTING-ASSOCIATED PROTEIN 4A"/>
    <property type="match status" value="1"/>
</dbReference>
<dbReference type="Pfam" id="PF17862">
    <property type="entry name" value="AAA_lid_3"/>
    <property type="match status" value="1"/>
</dbReference>
<dbReference type="Pfam" id="PF00004">
    <property type="entry name" value="AAA"/>
    <property type="match status" value="1"/>
</dbReference>
<dbReference type="InterPro" id="IPR041569">
    <property type="entry name" value="AAA_lid_3"/>
</dbReference>
<dbReference type="EMBL" id="CAJJDM010000010">
    <property type="protein sequence ID" value="CAD8048799.1"/>
    <property type="molecule type" value="Genomic_DNA"/>
</dbReference>
<gene>
    <name evidence="10" type="ORF">PPRIM_AZ9-3.1.T0130084</name>
</gene>
<organism evidence="10 11">
    <name type="scientific">Paramecium primaurelia</name>
    <dbReference type="NCBI Taxonomy" id="5886"/>
    <lineage>
        <taxon>Eukaryota</taxon>
        <taxon>Sar</taxon>
        <taxon>Alveolata</taxon>
        <taxon>Ciliophora</taxon>
        <taxon>Intramacronucleata</taxon>
        <taxon>Oligohymenophorea</taxon>
        <taxon>Peniculida</taxon>
        <taxon>Parameciidae</taxon>
        <taxon>Paramecium</taxon>
    </lineage>
</organism>
<dbReference type="Proteomes" id="UP000688137">
    <property type="component" value="Unassembled WGS sequence"/>
</dbReference>
<dbReference type="InterPro" id="IPR003960">
    <property type="entry name" value="ATPase_AAA_CS"/>
</dbReference>
<comment type="similarity">
    <text evidence="2 7">Belongs to the AAA ATPase family.</text>
</comment>
<dbReference type="SMART" id="SM00382">
    <property type="entry name" value="AAA"/>
    <property type="match status" value="1"/>
</dbReference>
<dbReference type="PANTHER" id="PTHR23074">
    <property type="entry name" value="AAA DOMAIN-CONTAINING"/>
    <property type="match status" value="1"/>
</dbReference>
<evidence type="ECO:0000256" key="1">
    <source>
        <dbReference type="ARBA" id="ARBA00004481"/>
    </source>
</evidence>
<dbReference type="GO" id="GO:0007033">
    <property type="term" value="P:vacuole organization"/>
    <property type="evidence" value="ECO:0007669"/>
    <property type="project" value="TreeGrafter"/>
</dbReference>
<comment type="subcellular location">
    <subcellularLocation>
        <location evidence="1">Endosome membrane</location>
        <topology evidence="1">Peripheral membrane protein</topology>
    </subcellularLocation>
</comment>
<dbReference type="AlphaFoldDB" id="A0A8S1K2Q8"/>
<proteinExistence type="inferred from homology"/>
<sequence length="432" mass="49101">MSTAQLEQIRLNAVQQIDEGKKLFMGGKTYEMKKKGFDLMKQGCIDLLQYTKAETNKKYQNLAKEKLSMYLQELEQMKQYLSTFENNQIEQQNKIQEQQQENQSLNIENQALKINLDNIILKEKPNVLWEDIAGLEQAKQSLKEAVIMPIQFPNLFLGARKPWTGILLYGPPGTGKTYLAKACATECNGTFISVSSADLISKYTGESEKSIKQLFQLAREKKPTIIFIDEIDSLASNRESSGSSDNLKGVKNQLLIEFSGIGSDNDSVLVLGATNLPWGIDLAVRRRFEKRIYIPLPDYVGRLHLLQNQLKKTPNNLSLDQIKDLAKKLEGYSGSDINTLIRDASYEQLRVIQKATHFKKVQTQNQIKYTACSQSDPMAEKIKLTDLSNQQLLIPEIIYNDFLAVLPKCKPSVSQENLKQYENWTQQFGQQG</sequence>
<dbReference type="GO" id="GO:0005524">
    <property type="term" value="F:ATP binding"/>
    <property type="evidence" value="ECO:0007669"/>
    <property type="project" value="UniProtKB-KW"/>
</dbReference>
<protein>
    <recommendedName>
        <fullName evidence="9">AAA+ ATPase domain-containing protein</fullName>
    </recommendedName>
</protein>
<keyword evidence="5 7" id="KW-0067">ATP-binding</keyword>
<dbReference type="Pfam" id="PF09336">
    <property type="entry name" value="Vps4_C"/>
    <property type="match status" value="1"/>
</dbReference>
<keyword evidence="4" id="KW-0967">Endosome</keyword>
<comment type="caution">
    <text evidence="10">The sequence shown here is derived from an EMBL/GenBank/DDBJ whole genome shotgun (WGS) entry which is preliminary data.</text>
</comment>
<evidence type="ECO:0000256" key="4">
    <source>
        <dbReference type="ARBA" id="ARBA00022753"/>
    </source>
</evidence>
<dbReference type="InterPro" id="IPR050304">
    <property type="entry name" value="MT-severing_AAA_ATPase"/>
</dbReference>
<reference evidence="10" key="1">
    <citation type="submission" date="2021-01" db="EMBL/GenBank/DDBJ databases">
        <authorList>
            <consortium name="Genoscope - CEA"/>
            <person name="William W."/>
        </authorList>
    </citation>
    <scope>NUCLEOTIDE SEQUENCE</scope>
</reference>
<accession>A0A8S1K2Q8</accession>
<name>A0A8S1K2Q8_PARPR</name>
<evidence type="ECO:0000256" key="3">
    <source>
        <dbReference type="ARBA" id="ARBA00022741"/>
    </source>
</evidence>
<feature type="coiled-coil region" evidence="8">
    <location>
        <begin position="81"/>
        <end position="122"/>
    </location>
</feature>
<evidence type="ECO:0000259" key="9">
    <source>
        <dbReference type="SMART" id="SM00382"/>
    </source>
</evidence>
<keyword evidence="8" id="KW-0175">Coiled coil</keyword>
<evidence type="ECO:0000256" key="7">
    <source>
        <dbReference type="RuleBase" id="RU003651"/>
    </source>
</evidence>
<dbReference type="InterPro" id="IPR003959">
    <property type="entry name" value="ATPase_AAA_core"/>
</dbReference>
<evidence type="ECO:0000313" key="10">
    <source>
        <dbReference type="EMBL" id="CAD8048799.1"/>
    </source>
</evidence>